<keyword evidence="2" id="KW-0251">Elongation factor</keyword>
<dbReference type="Proteomes" id="UP000023152">
    <property type="component" value="Unassembled WGS sequence"/>
</dbReference>
<name>X6L8L2_RETFI</name>
<organism evidence="2 3">
    <name type="scientific">Reticulomyxa filosa</name>
    <dbReference type="NCBI Taxonomy" id="46433"/>
    <lineage>
        <taxon>Eukaryota</taxon>
        <taxon>Sar</taxon>
        <taxon>Rhizaria</taxon>
        <taxon>Retaria</taxon>
        <taxon>Foraminifera</taxon>
        <taxon>Monothalamids</taxon>
        <taxon>Reticulomyxidae</taxon>
        <taxon>Reticulomyxa</taxon>
    </lineage>
</organism>
<protein>
    <submittedName>
        <fullName evidence="2">Translation elongation factor EF-1alpha/Tu</fullName>
    </submittedName>
</protein>
<keyword evidence="2" id="KW-0648">Protein biosynthesis</keyword>
<keyword evidence="3" id="KW-1185">Reference proteome</keyword>
<dbReference type="Gene3D" id="3.90.640.10">
    <property type="entry name" value="Actin, Chain A, domain 4"/>
    <property type="match status" value="1"/>
</dbReference>
<proteinExistence type="predicted"/>
<sequence>LFKFFYAGFFNASFLVTKNTDSVAFAHRKEKRKRRTQRQNGTNGNNLTIGPTVKKDQVIGWQVCGPRGRAQDWTIGKILKERRYSFTATAEKKIMRYINEKLSCVALNYDDAKKLNLIKFETLIEKGSHKKWYVCVKKKKIEIQGQAQQHARLYHLLGIGQLIACVSKMDCPSINQAQDRFEETKSISCIYNIKGLDDVITERIKQ</sequence>
<dbReference type="AlphaFoldDB" id="X6L8L2"/>
<dbReference type="GO" id="GO:0003746">
    <property type="term" value="F:translation elongation factor activity"/>
    <property type="evidence" value="ECO:0007669"/>
    <property type="project" value="UniProtKB-KW"/>
</dbReference>
<accession>X6L8L2</accession>
<feature type="non-terminal residue" evidence="2">
    <location>
        <position position="1"/>
    </location>
</feature>
<feature type="region of interest" description="Disordered" evidence="1">
    <location>
        <begin position="28"/>
        <end position="47"/>
    </location>
</feature>
<evidence type="ECO:0000313" key="2">
    <source>
        <dbReference type="EMBL" id="ETN97798.1"/>
    </source>
</evidence>
<reference evidence="2 3" key="1">
    <citation type="journal article" date="2013" name="Curr. Biol.">
        <title>The Genome of the Foraminiferan Reticulomyxa filosa.</title>
        <authorList>
            <person name="Glockner G."/>
            <person name="Hulsmann N."/>
            <person name="Schleicher M."/>
            <person name="Noegel A.A."/>
            <person name="Eichinger L."/>
            <person name="Gallinger C."/>
            <person name="Pawlowski J."/>
            <person name="Sierra R."/>
            <person name="Euteneuer U."/>
            <person name="Pillet L."/>
            <person name="Moustafa A."/>
            <person name="Platzer M."/>
            <person name="Groth M."/>
            <person name="Szafranski K."/>
            <person name="Schliwa M."/>
        </authorList>
    </citation>
    <scope>NUCLEOTIDE SEQUENCE [LARGE SCALE GENOMIC DNA]</scope>
</reference>
<evidence type="ECO:0000256" key="1">
    <source>
        <dbReference type="SAM" id="MobiDB-lite"/>
    </source>
</evidence>
<comment type="caution">
    <text evidence="2">The sequence shown here is derived from an EMBL/GenBank/DDBJ whole genome shotgun (WGS) entry which is preliminary data.</text>
</comment>
<feature type="compositionally biased region" description="Basic residues" evidence="1">
    <location>
        <begin position="28"/>
        <end position="37"/>
    </location>
</feature>
<evidence type="ECO:0000313" key="3">
    <source>
        <dbReference type="Proteomes" id="UP000023152"/>
    </source>
</evidence>
<dbReference type="EMBL" id="ASPP01048584">
    <property type="protein sequence ID" value="ETN97798.1"/>
    <property type="molecule type" value="Genomic_DNA"/>
</dbReference>
<feature type="compositionally biased region" description="Polar residues" evidence="1">
    <location>
        <begin position="38"/>
        <end position="47"/>
    </location>
</feature>
<gene>
    <name evidence="2" type="ORF">RFI_39728</name>
</gene>